<dbReference type="AlphaFoldDB" id="A0A1H1QZH5"/>
<feature type="domain" description="Carbohydrate-binding" evidence="1">
    <location>
        <begin position="678"/>
        <end position="859"/>
    </location>
</feature>
<protein>
    <submittedName>
        <fullName evidence="2">Carbohydrate family 9 binding domain-like</fullName>
    </submittedName>
</protein>
<keyword evidence="3" id="KW-1185">Reference proteome</keyword>
<dbReference type="InterPro" id="IPR051923">
    <property type="entry name" value="Glycosyl_Hydrolase_39"/>
</dbReference>
<dbReference type="Pfam" id="PF06452">
    <property type="entry name" value="CBM9_1"/>
    <property type="match status" value="1"/>
</dbReference>
<dbReference type="InterPro" id="IPR017853">
    <property type="entry name" value="GH"/>
</dbReference>
<dbReference type="GO" id="GO:0016052">
    <property type="term" value="P:carbohydrate catabolic process"/>
    <property type="evidence" value="ECO:0007669"/>
    <property type="project" value="InterPro"/>
</dbReference>
<dbReference type="STRING" id="117157.SAMN04489717_2212"/>
<reference evidence="2 3" key="1">
    <citation type="submission" date="2016-10" db="EMBL/GenBank/DDBJ databases">
        <authorList>
            <person name="de Groot N.N."/>
        </authorList>
    </citation>
    <scope>NUCLEOTIDE SEQUENCE [LARGE SCALE GENOMIC DNA]</scope>
    <source>
        <strain evidence="2 3">DSM 22024</strain>
    </source>
</reference>
<evidence type="ECO:0000313" key="2">
    <source>
        <dbReference type="EMBL" id="SDS28907.1"/>
    </source>
</evidence>
<dbReference type="SUPFAM" id="SSF49344">
    <property type="entry name" value="CBD9-like"/>
    <property type="match status" value="1"/>
</dbReference>
<dbReference type="Gene3D" id="3.20.20.80">
    <property type="entry name" value="Glycosidases"/>
    <property type="match status" value="1"/>
</dbReference>
<gene>
    <name evidence="2" type="ORF">SAMN04489717_2212</name>
</gene>
<dbReference type="PANTHER" id="PTHR12631:SF10">
    <property type="entry name" value="BETA-XYLOSIDASE-LIKE PROTEIN-RELATED"/>
    <property type="match status" value="1"/>
</dbReference>
<dbReference type="PROSITE" id="PS51318">
    <property type="entry name" value="TAT"/>
    <property type="match status" value="1"/>
</dbReference>
<dbReference type="RefSeq" id="WP_092652936.1">
    <property type="nucleotide sequence ID" value="NZ_LT629732.1"/>
</dbReference>
<evidence type="ECO:0000259" key="1">
    <source>
        <dbReference type="Pfam" id="PF06452"/>
    </source>
</evidence>
<dbReference type="InterPro" id="IPR010502">
    <property type="entry name" value="Carb-bd_dom_fam9"/>
</dbReference>
<dbReference type="InterPro" id="IPR006311">
    <property type="entry name" value="TAT_signal"/>
</dbReference>
<dbReference type="Proteomes" id="UP000198983">
    <property type="component" value="Chromosome I"/>
</dbReference>
<evidence type="ECO:0000313" key="3">
    <source>
        <dbReference type="Proteomes" id="UP000198983"/>
    </source>
</evidence>
<dbReference type="CDD" id="cd09621">
    <property type="entry name" value="CBM9_like_5"/>
    <property type="match status" value="1"/>
</dbReference>
<dbReference type="PANTHER" id="PTHR12631">
    <property type="entry name" value="ALPHA-L-IDURONIDASE"/>
    <property type="match status" value="1"/>
</dbReference>
<proteinExistence type="predicted"/>
<accession>A0A1H1QZH5</accession>
<dbReference type="GO" id="GO:0030246">
    <property type="term" value="F:carbohydrate binding"/>
    <property type="evidence" value="ECO:0007669"/>
    <property type="project" value="InterPro"/>
</dbReference>
<sequence>MNARANTPKWSRRRFLQRGGGLVLASSALGSGLVPESIHRLPHAWAATPVTLDLTDVQPGNVFAGDEPMRLREVLRDPSGRPSTYEVELVGRDADGIIVSRHTQTLRVASAEPVKYVAPVGADAYGAYTADATLRASDGTTVATTTTALARVPQSPDRLQPDSPWGIGGGGSFIGIRFDETTIATRLQLVAEAGIAFSREEIFWDTIEPSEGEWHWERFDPAVIAARNKKVLFLALLDYWASWSLPDGYQGQSHPTPWAEAIDNFANYCFQVVSRYKPGGTLARVLGWDDDYGIRHWEVWNEPPTFWFGTAEEFGRLVRAASAAIRRADPDAFVVVSNGGESFDQQVVDVAGIGSYDAMAIHLYPGPAGPEEGKFVEQIHQARTFLDRNDGRQVRLWVTETGWNVHGGVSPWEQAAYIVRANVEAVAAGVERVLDFTLQYGGEGWGILDDALHPRVAYAAYAALTDRLRDHRPSVGVPMGSAVRAYVFGAEQGATAVVWSTAENGSLNLHAGAHQIQPHDVMGNRLDTGRGPVEVPLTGRPVFLVAPGLSPERLARIVKAGSVHGLTPLDIGIDNLADLPVNLPDLTVTITNRVNVDQHGTATLTLPDGWSVAEPELPYGPLAPGASTVLRYRLQQAPTNPDNTYPVRISATTPAAPGVVTAQTTLFVTAVVRGTPPIDGTLDGFRTAAPVHVQRPDQVVGIPNWTPAGCSATAWAMWDEDNFYFAVSVTDDVFHQPYTGGDIWNGDSVQLMFDPDNVKQGMPPGAQEYGLALTSQGEQVHRFSGGSSDVPGARLVCRRGENSGIVYTFALPMTELGIEPGVGTRIGMDFLVNDNDGSGRSGWIYWTPGIGNAWDSSLFSTWTFVGERL</sequence>
<dbReference type="OrthoDB" id="5242547at2"/>
<name>A0A1H1QZH5_9ACTN</name>
<organism evidence="2 3">
    <name type="scientific">Actinopolymorpha singaporensis</name>
    <dbReference type="NCBI Taxonomy" id="117157"/>
    <lineage>
        <taxon>Bacteria</taxon>
        <taxon>Bacillati</taxon>
        <taxon>Actinomycetota</taxon>
        <taxon>Actinomycetes</taxon>
        <taxon>Propionibacteriales</taxon>
        <taxon>Actinopolymorphaceae</taxon>
        <taxon>Actinopolymorpha</taxon>
    </lineage>
</organism>
<dbReference type="SUPFAM" id="SSF51445">
    <property type="entry name" value="(Trans)glycosidases"/>
    <property type="match status" value="1"/>
</dbReference>
<dbReference type="EMBL" id="LT629732">
    <property type="protein sequence ID" value="SDS28907.1"/>
    <property type="molecule type" value="Genomic_DNA"/>
</dbReference>
<dbReference type="GO" id="GO:0004553">
    <property type="term" value="F:hydrolase activity, hydrolyzing O-glycosyl compounds"/>
    <property type="evidence" value="ECO:0007669"/>
    <property type="project" value="InterPro"/>
</dbReference>
<dbReference type="Gene3D" id="2.60.40.1190">
    <property type="match status" value="1"/>
</dbReference>